<keyword evidence="1" id="KW-0472">Membrane</keyword>
<dbReference type="Proteomes" id="UP000308530">
    <property type="component" value="Chromosome"/>
</dbReference>
<accession>A0ABX6QPH8</accession>
<dbReference type="EMBL" id="CP058350">
    <property type="protein sequence ID" value="QLF70504.1"/>
    <property type="molecule type" value="Genomic_DNA"/>
</dbReference>
<evidence type="ECO:0000256" key="1">
    <source>
        <dbReference type="SAM" id="Phobius"/>
    </source>
</evidence>
<evidence type="ECO:0000313" key="2">
    <source>
        <dbReference type="EMBL" id="QLF70504.1"/>
    </source>
</evidence>
<evidence type="ECO:0000313" key="3">
    <source>
        <dbReference type="Proteomes" id="UP000308530"/>
    </source>
</evidence>
<keyword evidence="3" id="KW-1185">Reference proteome</keyword>
<gene>
    <name evidence="2" type="ORF">FE840_013710</name>
</gene>
<sequence>MTIRAEILDYVVADETEKPHPEHLSDLLVRLSANNTAKITIRDLAIALQDRSFGAFLLVFSLPNLVPLPPGATLILALPLIFIAWQMFASPGGRVYFPRKIGDYGVQHETFELIIKRLVPWLRRAEMLVRPRFWIFGSRFSERLIGLAALILAVTVFLPIPLGNWPPAVALAVLGFAHSERDGAGVVVGCLLGLLSVLLACFVVYTAGAILALAFT</sequence>
<feature type="transmembrane region" description="Helical" evidence="1">
    <location>
        <begin position="68"/>
        <end position="89"/>
    </location>
</feature>
<dbReference type="Pfam" id="PF06055">
    <property type="entry name" value="ExoD"/>
    <property type="match status" value="1"/>
</dbReference>
<dbReference type="RefSeq" id="WP_138286058.1">
    <property type="nucleotide sequence ID" value="NZ_CP058350.1"/>
</dbReference>
<feature type="transmembrane region" description="Helical" evidence="1">
    <location>
        <begin position="183"/>
        <end position="215"/>
    </location>
</feature>
<protein>
    <submittedName>
        <fullName evidence="2">Exopolysaccharide biosynthesis protein</fullName>
    </submittedName>
</protein>
<dbReference type="PIRSF" id="PIRSF033239">
    <property type="entry name" value="ExoD"/>
    <property type="match status" value="1"/>
</dbReference>
<reference evidence="2 3" key="1">
    <citation type="submission" date="2020-06" db="EMBL/GenBank/DDBJ databases">
        <title>Genome sequence of Rhizobium sp strain ADMK78.</title>
        <authorList>
            <person name="Rahi P."/>
        </authorList>
    </citation>
    <scope>NUCLEOTIDE SEQUENCE [LARGE SCALE GENOMIC DNA]</scope>
    <source>
        <strain evidence="2 3">ADMK78</strain>
    </source>
</reference>
<dbReference type="PANTHER" id="PTHR41795">
    <property type="entry name" value="EXOPOLYSACCHARIDE SYNTHESIS PROTEIN"/>
    <property type="match status" value="1"/>
</dbReference>
<proteinExistence type="predicted"/>
<organism evidence="2 3">
    <name type="scientific">Peteryoungia desertarenae</name>
    <dbReference type="NCBI Taxonomy" id="1813451"/>
    <lineage>
        <taxon>Bacteria</taxon>
        <taxon>Pseudomonadati</taxon>
        <taxon>Pseudomonadota</taxon>
        <taxon>Alphaproteobacteria</taxon>
        <taxon>Hyphomicrobiales</taxon>
        <taxon>Rhizobiaceae</taxon>
        <taxon>Peteryoungia</taxon>
    </lineage>
</organism>
<dbReference type="PANTHER" id="PTHR41795:SF1">
    <property type="entry name" value="EXOPOLYSACCHARIDE SYNTHESIS PROTEIN"/>
    <property type="match status" value="1"/>
</dbReference>
<keyword evidence="1" id="KW-1133">Transmembrane helix</keyword>
<name>A0ABX6QPH8_9HYPH</name>
<feature type="transmembrane region" description="Helical" evidence="1">
    <location>
        <begin position="144"/>
        <end position="163"/>
    </location>
</feature>
<dbReference type="InterPro" id="IPR010331">
    <property type="entry name" value="ExoD"/>
</dbReference>
<keyword evidence="1" id="KW-0812">Transmembrane</keyword>